<dbReference type="SUPFAM" id="SSF48371">
    <property type="entry name" value="ARM repeat"/>
    <property type="match status" value="1"/>
</dbReference>
<dbReference type="InterPro" id="IPR011989">
    <property type="entry name" value="ARM-like"/>
</dbReference>
<dbReference type="GO" id="GO:0005829">
    <property type="term" value="C:cytosol"/>
    <property type="evidence" value="ECO:0007669"/>
    <property type="project" value="UniProtKB-SubCell"/>
</dbReference>
<name>A0A553NFW9_TIGCA</name>
<evidence type="ECO:0000256" key="3">
    <source>
        <dbReference type="ARBA" id="ARBA00004514"/>
    </source>
</evidence>
<evidence type="ECO:0000256" key="6">
    <source>
        <dbReference type="ARBA" id="ARBA00023128"/>
    </source>
</evidence>
<gene>
    <name evidence="7" type="ORF">TCAL_10250</name>
</gene>
<dbReference type="OMA" id="AGCHATN"/>
<dbReference type="InterPro" id="IPR040144">
    <property type="entry name" value="RAP1GDS1"/>
</dbReference>
<keyword evidence="8" id="KW-1185">Reference proteome</keyword>
<dbReference type="InterPro" id="IPR000225">
    <property type="entry name" value="Armadillo"/>
</dbReference>
<dbReference type="GO" id="GO:0005739">
    <property type="term" value="C:mitochondrion"/>
    <property type="evidence" value="ECO:0007669"/>
    <property type="project" value="UniProtKB-SubCell"/>
</dbReference>
<dbReference type="SMART" id="SM00185">
    <property type="entry name" value="ARM"/>
    <property type="match status" value="2"/>
</dbReference>
<evidence type="ECO:0000313" key="7">
    <source>
        <dbReference type="EMBL" id="TRY64288.1"/>
    </source>
</evidence>
<proteinExistence type="predicted"/>
<keyword evidence="5" id="KW-0256">Endoplasmic reticulum</keyword>
<reference evidence="7 8" key="1">
    <citation type="journal article" date="2018" name="Nat. Ecol. Evol.">
        <title>Genomic signatures of mitonuclear coevolution across populations of Tigriopus californicus.</title>
        <authorList>
            <person name="Barreto F.S."/>
            <person name="Watson E.T."/>
            <person name="Lima T.G."/>
            <person name="Willett C.S."/>
            <person name="Edmands S."/>
            <person name="Li W."/>
            <person name="Burton R.S."/>
        </authorList>
    </citation>
    <scope>NUCLEOTIDE SEQUENCE [LARGE SCALE GENOMIC DNA]</scope>
    <source>
        <strain evidence="7 8">San Diego</strain>
    </source>
</reference>
<keyword evidence="6" id="KW-0496">Mitochondrion</keyword>
<keyword evidence="4" id="KW-0963">Cytoplasm</keyword>
<dbReference type="PANTHER" id="PTHR10957">
    <property type="entry name" value="RAP1 GTPASE-GDP DISSOCIATION STIMULATOR 1"/>
    <property type="match status" value="1"/>
</dbReference>
<comment type="subcellular location">
    <subcellularLocation>
        <location evidence="3">Cytoplasm</location>
        <location evidence="3">Cytosol</location>
    </subcellularLocation>
    <subcellularLocation>
        <location evidence="2">Endoplasmic reticulum</location>
    </subcellularLocation>
    <subcellularLocation>
        <location evidence="1">Mitochondrion</location>
    </subcellularLocation>
</comment>
<dbReference type="GO" id="GO:0005783">
    <property type="term" value="C:endoplasmic reticulum"/>
    <property type="evidence" value="ECO:0007669"/>
    <property type="project" value="UniProtKB-SubCell"/>
</dbReference>
<dbReference type="AlphaFoldDB" id="A0A553NFW9"/>
<dbReference type="Proteomes" id="UP000318571">
    <property type="component" value="Chromosome 10"/>
</dbReference>
<evidence type="ECO:0000256" key="4">
    <source>
        <dbReference type="ARBA" id="ARBA00022490"/>
    </source>
</evidence>
<sequence length="650" mass="70679">MLIDWNELIRQFEACILRASPPNRAVGGAAEEGGEEAEVSPEAVTALNHKLIEVHSRLKALDDDCSIDTSTHSPAQGSAGATSLAPNLLQPHVMAELVGHCRTILSTPGRGPTHTLAAQLLAEVGRTAGGRGLCLKDQVTSALEGVLAEVIESQEPRVETVVQICRILGNLCYNCSEGRNQIIDSQCLQHIHTIASNRERIKSGDVGQRFPVILPGFLLNFCNESPSSVKRTGEVGFVDVIVENILTTKTNDAVFNASLNFFVVVAEDDRGQEFLRKSSNFANALNHVLIHTTSPEVTETALELVRSIAENPDLSLELAKSPLCSTLVKHIAGKWQTPEFHDHRTDACDLLVLILGHDANWLLTEDVQLMVAGCLCIGNFACNEEHCTQLMNNHTSQILVDLLRSHLNPNADLKLQHAILGAIRNLAVTAKARSCLLEQGLLDPCQQLMGRLSLMNAQPVVFKLLGTIRLVIDGSSEAAKQIGRSGPSIGKLVEWGNSDTQGVKSETARLLASLVKNSASSEVMIVIVDCGGLPHITTMITSSHVRMLNEGLVALTHLAAALNPDTVHAQLHTDLIVNGIKNILNHDSHPIEVKQNALTLTLTLLKARPQVFVAMLKEMELETILIDRQEQLRDMEQFQELNRILQGQAS</sequence>
<dbReference type="EMBL" id="VCGU01000458">
    <property type="protein sequence ID" value="TRY64288.1"/>
    <property type="molecule type" value="Genomic_DNA"/>
</dbReference>
<evidence type="ECO:0000256" key="5">
    <source>
        <dbReference type="ARBA" id="ARBA00022824"/>
    </source>
</evidence>
<dbReference type="InterPro" id="IPR016024">
    <property type="entry name" value="ARM-type_fold"/>
</dbReference>
<organism evidence="7 8">
    <name type="scientific">Tigriopus californicus</name>
    <name type="common">Marine copepod</name>
    <dbReference type="NCBI Taxonomy" id="6832"/>
    <lineage>
        <taxon>Eukaryota</taxon>
        <taxon>Metazoa</taxon>
        <taxon>Ecdysozoa</taxon>
        <taxon>Arthropoda</taxon>
        <taxon>Crustacea</taxon>
        <taxon>Multicrustacea</taxon>
        <taxon>Hexanauplia</taxon>
        <taxon>Copepoda</taxon>
        <taxon>Harpacticoida</taxon>
        <taxon>Harpacticidae</taxon>
        <taxon>Tigriopus</taxon>
    </lineage>
</organism>
<evidence type="ECO:0000256" key="2">
    <source>
        <dbReference type="ARBA" id="ARBA00004240"/>
    </source>
</evidence>
<dbReference type="STRING" id="6832.A0A553NFW9"/>
<comment type="caution">
    <text evidence="7">The sequence shown here is derived from an EMBL/GenBank/DDBJ whole genome shotgun (WGS) entry which is preliminary data.</text>
</comment>
<evidence type="ECO:0000313" key="8">
    <source>
        <dbReference type="Proteomes" id="UP000318571"/>
    </source>
</evidence>
<dbReference type="GO" id="GO:0005085">
    <property type="term" value="F:guanyl-nucleotide exchange factor activity"/>
    <property type="evidence" value="ECO:0007669"/>
    <property type="project" value="InterPro"/>
</dbReference>
<accession>A0A553NFW9</accession>
<dbReference type="Gene3D" id="1.25.10.10">
    <property type="entry name" value="Leucine-rich Repeat Variant"/>
    <property type="match status" value="3"/>
</dbReference>
<evidence type="ECO:0000256" key="1">
    <source>
        <dbReference type="ARBA" id="ARBA00004173"/>
    </source>
</evidence>
<protein>
    <submittedName>
        <fullName evidence="7">Uncharacterized protein</fullName>
    </submittedName>
</protein>